<accession>A0A9D8KJY9</accession>
<dbReference type="AlphaFoldDB" id="A0A9D8KJY9"/>
<sequence length="231" mass="27582">MTKEEKEFLEKYMVLENPGPEGKKFMEYFHNAPDQIKNKIMNYISKSRELTDERREEILSSKKRRIIVKNKTTNRELKPETQYFIAKMNSAQDDGSKRKIFDILYKISEANEYFNSLENKNIFDPNLLTKLKEIEKIVNDSAGELQRKPKLVRSIQPGDHPKSYYVFESTEPSDHKRKMYFLFLEFISTKDLMLINKCENEDCNNLFFDITNKAKSCSEYCRKHKHYKKVK</sequence>
<evidence type="ECO:0000313" key="2">
    <source>
        <dbReference type="Proteomes" id="UP000809273"/>
    </source>
</evidence>
<gene>
    <name evidence="1" type="ORF">JW984_16645</name>
</gene>
<protein>
    <recommendedName>
        <fullName evidence="3">CGNR zinc finger domain-containing protein</fullName>
    </recommendedName>
</protein>
<reference evidence="1" key="1">
    <citation type="journal article" date="2021" name="Environ. Microbiol.">
        <title>Genomic characterization of three novel Desulfobacterota classes expand the metabolic and phylogenetic diversity of the phylum.</title>
        <authorList>
            <person name="Murphy C.L."/>
            <person name="Biggerstaff J."/>
            <person name="Eichhorn A."/>
            <person name="Ewing E."/>
            <person name="Shahan R."/>
            <person name="Soriano D."/>
            <person name="Stewart S."/>
            <person name="VanMol K."/>
            <person name="Walker R."/>
            <person name="Walters P."/>
            <person name="Elshahed M.S."/>
            <person name="Youssef N.H."/>
        </authorList>
    </citation>
    <scope>NUCLEOTIDE SEQUENCE</scope>
    <source>
        <strain evidence="1">Zod_Metabat.24</strain>
    </source>
</reference>
<dbReference type="Proteomes" id="UP000809273">
    <property type="component" value="Unassembled WGS sequence"/>
</dbReference>
<name>A0A9D8KJY9_9DELT</name>
<comment type="caution">
    <text evidence="1">The sequence shown here is derived from an EMBL/GenBank/DDBJ whole genome shotgun (WGS) entry which is preliminary data.</text>
</comment>
<dbReference type="EMBL" id="JAFGIX010000090">
    <property type="protein sequence ID" value="MBN1574827.1"/>
    <property type="molecule type" value="Genomic_DNA"/>
</dbReference>
<proteinExistence type="predicted"/>
<evidence type="ECO:0000313" key="1">
    <source>
        <dbReference type="EMBL" id="MBN1574827.1"/>
    </source>
</evidence>
<organism evidence="1 2">
    <name type="scientific">Candidatus Zymogenus saltonus</name>
    <dbReference type="NCBI Taxonomy" id="2844893"/>
    <lineage>
        <taxon>Bacteria</taxon>
        <taxon>Deltaproteobacteria</taxon>
        <taxon>Candidatus Zymogenia</taxon>
        <taxon>Candidatus Zymogeniales</taxon>
        <taxon>Candidatus Zymogenaceae</taxon>
        <taxon>Candidatus Zymogenus</taxon>
    </lineage>
</organism>
<evidence type="ECO:0008006" key="3">
    <source>
        <dbReference type="Google" id="ProtNLM"/>
    </source>
</evidence>
<reference evidence="1" key="2">
    <citation type="submission" date="2021-01" db="EMBL/GenBank/DDBJ databases">
        <authorList>
            <person name="Hahn C.R."/>
            <person name="Youssef N.H."/>
            <person name="Elshahed M."/>
        </authorList>
    </citation>
    <scope>NUCLEOTIDE SEQUENCE</scope>
    <source>
        <strain evidence="1">Zod_Metabat.24</strain>
    </source>
</reference>